<evidence type="ECO:0000313" key="2">
    <source>
        <dbReference type="Proteomes" id="UP000187203"/>
    </source>
</evidence>
<dbReference type="AlphaFoldDB" id="A0A1R3FZN8"/>
<protein>
    <submittedName>
        <fullName evidence="1">Uncharacterized protein</fullName>
    </submittedName>
</protein>
<dbReference type="EMBL" id="AWUE01024223">
    <property type="protein sequence ID" value="OMO51319.1"/>
    <property type="molecule type" value="Genomic_DNA"/>
</dbReference>
<proteinExistence type="predicted"/>
<comment type="caution">
    <text evidence="1">The sequence shown here is derived from an EMBL/GenBank/DDBJ whole genome shotgun (WGS) entry which is preliminary data.</text>
</comment>
<gene>
    <name evidence="1" type="ORF">COLO4_37724</name>
</gene>
<keyword evidence="2" id="KW-1185">Reference proteome</keyword>
<name>A0A1R3FZN8_9ROSI</name>
<evidence type="ECO:0000313" key="1">
    <source>
        <dbReference type="EMBL" id="OMO51319.1"/>
    </source>
</evidence>
<reference evidence="2" key="1">
    <citation type="submission" date="2013-09" db="EMBL/GenBank/DDBJ databases">
        <title>Corchorus olitorius genome sequencing.</title>
        <authorList>
            <person name="Alam M."/>
            <person name="Haque M.S."/>
            <person name="Islam M.S."/>
            <person name="Emdad E.M."/>
            <person name="Islam M.M."/>
            <person name="Ahmed B."/>
            <person name="Halim A."/>
            <person name="Hossen Q.M.M."/>
            <person name="Hossain M.Z."/>
            <person name="Ahmed R."/>
            <person name="Khan M.M."/>
            <person name="Islam R."/>
            <person name="Rashid M.M."/>
            <person name="Khan S.A."/>
            <person name="Rahman M.S."/>
            <person name="Alam M."/>
            <person name="Yahiya A.S."/>
            <person name="Khan M.S."/>
            <person name="Azam M.S."/>
            <person name="Haque T."/>
            <person name="Lashkar M.Z.H."/>
            <person name="Akhand A.I."/>
            <person name="Morshed G."/>
            <person name="Roy S."/>
            <person name="Uddin K.S."/>
            <person name="Rabeya T."/>
            <person name="Hossain A.S."/>
            <person name="Chowdhury A."/>
            <person name="Snigdha A.R."/>
            <person name="Mortoza M.S."/>
            <person name="Matin S.A."/>
            <person name="Hoque S.M.E."/>
            <person name="Islam M.K."/>
            <person name="Roy D.K."/>
            <person name="Haider R."/>
            <person name="Moosa M.M."/>
            <person name="Elias S.M."/>
            <person name="Hasan A.M."/>
            <person name="Jahan S."/>
            <person name="Shafiuddin M."/>
            <person name="Mahmood N."/>
            <person name="Shommy N.S."/>
        </authorList>
    </citation>
    <scope>NUCLEOTIDE SEQUENCE [LARGE SCALE GENOMIC DNA]</scope>
    <source>
        <strain evidence="2">cv. O-4</strain>
    </source>
</reference>
<organism evidence="1 2">
    <name type="scientific">Corchorus olitorius</name>
    <dbReference type="NCBI Taxonomy" id="93759"/>
    <lineage>
        <taxon>Eukaryota</taxon>
        <taxon>Viridiplantae</taxon>
        <taxon>Streptophyta</taxon>
        <taxon>Embryophyta</taxon>
        <taxon>Tracheophyta</taxon>
        <taxon>Spermatophyta</taxon>
        <taxon>Magnoliopsida</taxon>
        <taxon>eudicotyledons</taxon>
        <taxon>Gunneridae</taxon>
        <taxon>Pentapetalae</taxon>
        <taxon>rosids</taxon>
        <taxon>malvids</taxon>
        <taxon>Malvales</taxon>
        <taxon>Malvaceae</taxon>
        <taxon>Grewioideae</taxon>
        <taxon>Apeibeae</taxon>
        <taxon>Corchorus</taxon>
    </lineage>
</organism>
<dbReference type="Proteomes" id="UP000187203">
    <property type="component" value="Unassembled WGS sequence"/>
</dbReference>
<accession>A0A1R3FZN8</accession>
<sequence length="34" mass="3893">MGSGKGGFHFSVCFCSSQGELRENELRETVEWER</sequence>